<dbReference type="EC" id="2.1.1.72" evidence="2"/>
<dbReference type="GO" id="GO:0008170">
    <property type="term" value="F:N-methyltransferase activity"/>
    <property type="evidence" value="ECO:0007669"/>
    <property type="project" value="InterPro"/>
</dbReference>
<gene>
    <name evidence="11" type="ORF">ASJ30_15840</name>
</gene>
<dbReference type="PANTHER" id="PTHR42933">
    <property type="entry name" value="SLR6095 PROTEIN"/>
    <property type="match status" value="1"/>
</dbReference>
<dbReference type="GO" id="GO:0003677">
    <property type="term" value="F:DNA binding"/>
    <property type="evidence" value="ECO:0007669"/>
    <property type="project" value="InterPro"/>
</dbReference>
<keyword evidence="6" id="KW-0680">Restriction system</keyword>
<keyword evidence="4" id="KW-0808">Transferase</keyword>
<evidence type="ECO:0000256" key="6">
    <source>
        <dbReference type="ARBA" id="ARBA00022747"/>
    </source>
</evidence>
<proteinExistence type="inferred from homology"/>
<keyword evidence="3" id="KW-0489">Methyltransferase</keyword>
<evidence type="ECO:0000256" key="7">
    <source>
        <dbReference type="ARBA" id="ARBA00047942"/>
    </source>
</evidence>
<evidence type="ECO:0000259" key="9">
    <source>
        <dbReference type="Pfam" id="PF02384"/>
    </source>
</evidence>
<evidence type="ECO:0000256" key="2">
    <source>
        <dbReference type="ARBA" id="ARBA00011900"/>
    </source>
</evidence>
<dbReference type="Proteomes" id="UP000182938">
    <property type="component" value="Chromosome"/>
</dbReference>
<evidence type="ECO:0000256" key="3">
    <source>
        <dbReference type="ARBA" id="ARBA00022603"/>
    </source>
</evidence>
<evidence type="ECO:0000256" key="5">
    <source>
        <dbReference type="ARBA" id="ARBA00022691"/>
    </source>
</evidence>
<dbReference type="InterPro" id="IPR029063">
    <property type="entry name" value="SAM-dependent_MTases_sf"/>
</dbReference>
<evidence type="ECO:0000313" key="12">
    <source>
        <dbReference type="Proteomes" id="UP000182938"/>
    </source>
</evidence>
<keyword evidence="12" id="KW-1185">Reference proteome</keyword>
<dbReference type="EMBL" id="CP013290">
    <property type="protein sequence ID" value="APH02827.1"/>
    <property type="molecule type" value="Genomic_DNA"/>
</dbReference>
<dbReference type="PANTHER" id="PTHR42933:SF3">
    <property type="entry name" value="TYPE I RESTRICTION ENZYME MJAVIII METHYLASE SUBUNIT"/>
    <property type="match status" value="1"/>
</dbReference>
<dbReference type="InterPro" id="IPR022749">
    <property type="entry name" value="D12N6_MeTrfase_N"/>
</dbReference>
<feature type="compositionally biased region" description="Basic and acidic residues" evidence="8">
    <location>
        <begin position="478"/>
        <end position="495"/>
    </location>
</feature>
<dbReference type="GO" id="GO:0004519">
    <property type="term" value="F:endonuclease activity"/>
    <property type="evidence" value="ECO:0007669"/>
    <property type="project" value="UniProtKB-KW"/>
</dbReference>
<dbReference type="Pfam" id="PF02384">
    <property type="entry name" value="N6_Mtase"/>
    <property type="match status" value="1"/>
</dbReference>
<organism evidence="11 12">
    <name type="scientific">Janibacter indicus</name>
    <dbReference type="NCBI Taxonomy" id="857417"/>
    <lineage>
        <taxon>Bacteria</taxon>
        <taxon>Bacillati</taxon>
        <taxon>Actinomycetota</taxon>
        <taxon>Actinomycetes</taxon>
        <taxon>Micrococcales</taxon>
        <taxon>Intrasporangiaceae</taxon>
        <taxon>Janibacter</taxon>
    </lineage>
</organism>
<sequence>MSTLGSFIWSIADQLRGPYRPNQYGNVILPLTILRRLDCILAPDRETVRDLAAKFDNPNRLKVEVKKATGRTFYNTSNYSFANLLKDADGLADNLNDYIDRFSPDVDVFEYFDFKKEIVALEKAELLREVVSSFAAIDLHPDRVSNSDMGDAFEYIIRKFNEAANETSGDHYTPRDAIKLLVDLLFAEEDAGLGEAGIVRTLYDPTAGTGGMLSLAQEHLLAQNPDARLSLFGQEYNPQSYAICKSDMLAKGNDPTNIAFGNTLTEPAFTNRQFDFCMSNPPYGVDWKQYAKTVKEEREQAGPFGRFAPGLPATSDGQMLFLLHLAHKMRDPQDGGGRVGIVMNGSPLFNGAAGSGPSEIRRHLLESDLVEAIVALPTNMFFNTGIATYIWILDNSKVDERKGKVQLIDGTSYWTKMRKSLGSKNREISDADRAKVLKLYDDFEDADPEHSKVLRNEDFGYWTITVERPLLDDEGEVVTDRKGKPKPDSKKRDTESVPFTYGLAPDDDDRSVRSDEGASRSEVIEAYFDAEVVPHVPDAWIDHAKTKVGYEIPFTRHFYKYVPPRPLAEIDADLEKQVAKILELLREVEA</sequence>
<keyword evidence="11" id="KW-0255">Endonuclease</keyword>
<dbReference type="AlphaFoldDB" id="A0A1L3MKE2"/>
<dbReference type="InterPro" id="IPR051537">
    <property type="entry name" value="DNA_Adenine_Mtase"/>
</dbReference>
<protein>
    <recommendedName>
        <fullName evidence="2">site-specific DNA-methyltransferase (adenine-specific)</fullName>
        <ecNumber evidence="2">2.1.1.72</ecNumber>
    </recommendedName>
</protein>
<reference evidence="11 12" key="1">
    <citation type="submission" date="2015-11" db="EMBL/GenBank/DDBJ databases">
        <authorList>
            <person name="Zhang Y."/>
            <person name="Guo Z."/>
        </authorList>
    </citation>
    <scope>NUCLEOTIDE SEQUENCE [LARGE SCALE GENOMIC DNA]</scope>
    <source>
        <strain evidence="11 12">YFY001</strain>
    </source>
</reference>
<keyword evidence="11" id="KW-0378">Hydrolase</keyword>
<feature type="domain" description="N6 adenine-specific DNA methyltransferase N-terminal" evidence="10">
    <location>
        <begin position="4"/>
        <end position="134"/>
    </location>
</feature>
<evidence type="ECO:0000256" key="4">
    <source>
        <dbReference type="ARBA" id="ARBA00022679"/>
    </source>
</evidence>
<dbReference type="SUPFAM" id="SSF53335">
    <property type="entry name" value="S-adenosyl-L-methionine-dependent methyltransferases"/>
    <property type="match status" value="1"/>
</dbReference>
<keyword evidence="5" id="KW-0949">S-adenosyl-L-methionine</keyword>
<name>A0A1L3MKE2_9MICO</name>
<evidence type="ECO:0000256" key="1">
    <source>
        <dbReference type="ARBA" id="ARBA00006594"/>
    </source>
</evidence>
<dbReference type="GO" id="GO:0009307">
    <property type="term" value="P:DNA restriction-modification system"/>
    <property type="evidence" value="ECO:0007669"/>
    <property type="project" value="UniProtKB-KW"/>
</dbReference>
<dbReference type="Gene3D" id="1.20.1260.30">
    <property type="match status" value="1"/>
</dbReference>
<keyword evidence="11" id="KW-0540">Nuclease</keyword>
<feature type="domain" description="DNA methylase adenine-specific" evidence="9">
    <location>
        <begin position="147"/>
        <end position="456"/>
    </location>
</feature>
<dbReference type="Pfam" id="PF12161">
    <property type="entry name" value="HsdM_N"/>
    <property type="match status" value="1"/>
</dbReference>
<dbReference type="InterPro" id="IPR038333">
    <property type="entry name" value="T1MK-like_N_sf"/>
</dbReference>
<evidence type="ECO:0000256" key="8">
    <source>
        <dbReference type="SAM" id="MobiDB-lite"/>
    </source>
</evidence>
<dbReference type="KEGG" id="jte:ASJ30_15840"/>
<dbReference type="GO" id="GO:0032259">
    <property type="term" value="P:methylation"/>
    <property type="evidence" value="ECO:0007669"/>
    <property type="project" value="UniProtKB-KW"/>
</dbReference>
<comment type="catalytic activity">
    <reaction evidence="7">
        <text>a 2'-deoxyadenosine in DNA + S-adenosyl-L-methionine = an N(6)-methyl-2'-deoxyadenosine in DNA + S-adenosyl-L-homocysteine + H(+)</text>
        <dbReference type="Rhea" id="RHEA:15197"/>
        <dbReference type="Rhea" id="RHEA-COMP:12418"/>
        <dbReference type="Rhea" id="RHEA-COMP:12419"/>
        <dbReference type="ChEBI" id="CHEBI:15378"/>
        <dbReference type="ChEBI" id="CHEBI:57856"/>
        <dbReference type="ChEBI" id="CHEBI:59789"/>
        <dbReference type="ChEBI" id="CHEBI:90615"/>
        <dbReference type="ChEBI" id="CHEBI:90616"/>
        <dbReference type="EC" id="2.1.1.72"/>
    </reaction>
</comment>
<evidence type="ECO:0000259" key="10">
    <source>
        <dbReference type="Pfam" id="PF12161"/>
    </source>
</evidence>
<dbReference type="InterPro" id="IPR003356">
    <property type="entry name" value="DNA_methylase_A-5"/>
</dbReference>
<dbReference type="PRINTS" id="PR00507">
    <property type="entry name" value="N12N6MTFRASE"/>
</dbReference>
<feature type="region of interest" description="Disordered" evidence="8">
    <location>
        <begin position="475"/>
        <end position="516"/>
    </location>
</feature>
<evidence type="ECO:0000313" key="11">
    <source>
        <dbReference type="EMBL" id="APH02827.1"/>
    </source>
</evidence>
<dbReference type="GO" id="GO:0009007">
    <property type="term" value="F:site-specific DNA-methyltransferase (adenine-specific) activity"/>
    <property type="evidence" value="ECO:0007669"/>
    <property type="project" value="UniProtKB-EC"/>
</dbReference>
<dbReference type="REBASE" id="174170">
    <property type="entry name" value="M.JteJYFY1ORF15840P"/>
</dbReference>
<accession>A0A1L3MKE2</accession>
<dbReference type="RefSeq" id="WP_072625954.1">
    <property type="nucleotide sequence ID" value="NZ_CP013290.1"/>
</dbReference>
<comment type="similarity">
    <text evidence="1">Belongs to the N(4)/N(6)-methyltransferase family.</text>
</comment>
<dbReference type="Gene3D" id="3.40.50.150">
    <property type="entry name" value="Vaccinia Virus protein VP39"/>
    <property type="match status" value="1"/>
</dbReference>